<protein>
    <recommendedName>
        <fullName evidence="3">HMG box domain-containing protein</fullName>
    </recommendedName>
</protein>
<comment type="caution">
    <text evidence="4">The sequence shown here is derived from an EMBL/GenBank/DDBJ whole genome shotgun (WGS) entry which is preliminary data.</text>
</comment>
<keyword evidence="1" id="KW-0238">DNA-binding</keyword>
<evidence type="ECO:0000259" key="3">
    <source>
        <dbReference type="PROSITE" id="PS50118"/>
    </source>
</evidence>
<sequence>MSHDTQRDPNKGDDSRHVGVVTNNPFLNFMREFRARNRNLEVKEQLIKGAEQWRKMNDAQKQPYVELARQARRRRRGKKSSHSRRRRRRHHSRG</sequence>
<dbReference type="InterPro" id="IPR036910">
    <property type="entry name" value="HMG_box_dom_sf"/>
</dbReference>
<name>A0AAW1V6H3_9CUCU</name>
<dbReference type="InterPro" id="IPR024460">
    <property type="entry name" value="Protamine-like"/>
</dbReference>
<feature type="compositionally biased region" description="Basic and acidic residues" evidence="2">
    <location>
        <begin position="1"/>
        <end position="17"/>
    </location>
</feature>
<evidence type="ECO:0000313" key="4">
    <source>
        <dbReference type="EMBL" id="KAK9887791.1"/>
    </source>
</evidence>
<dbReference type="Pfam" id="PF06382">
    <property type="entry name" value="Protamine_like"/>
    <property type="match status" value="1"/>
</dbReference>
<dbReference type="InterPro" id="IPR009071">
    <property type="entry name" value="HMG_box_dom"/>
</dbReference>
<feature type="DNA-binding region" description="HMG box" evidence="1">
    <location>
        <begin position="24"/>
        <end position="83"/>
    </location>
</feature>
<gene>
    <name evidence="4" type="ORF">WA026_000105</name>
</gene>
<reference evidence="4 5" key="1">
    <citation type="submission" date="2023-03" db="EMBL/GenBank/DDBJ databases">
        <title>Genome insight into feeding habits of ladybird beetles.</title>
        <authorList>
            <person name="Li H.-S."/>
            <person name="Huang Y.-H."/>
            <person name="Pang H."/>
        </authorList>
    </citation>
    <scope>NUCLEOTIDE SEQUENCE [LARGE SCALE GENOMIC DNA]</scope>
    <source>
        <strain evidence="4">SYSU_2023b</strain>
        <tissue evidence="4">Whole body</tissue>
    </source>
</reference>
<feature type="region of interest" description="Disordered" evidence="2">
    <location>
        <begin position="53"/>
        <end position="94"/>
    </location>
</feature>
<organism evidence="4 5">
    <name type="scientific">Henosepilachna vigintioctopunctata</name>
    <dbReference type="NCBI Taxonomy" id="420089"/>
    <lineage>
        <taxon>Eukaryota</taxon>
        <taxon>Metazoa</taxon>
        <taxon>Ecdysozoa</taxon>
        <taxon>Arthropoda</taxon>
        <taxon>Hexapoda</taxon>
        <taxon>Insecta</taxon>
        <taxon>Pterygota</taxon>
        <taxon>Neoptera</taxon>
        <taxon>Endopterygota</taxon>
        <taxon>Coleoptera</taxon>
        <taxon>Polyphaga</taxon>
        <taxon>Cucujiformia</taxon>
        <taxon>Coccinelloidea</taxon>
        <taxon>Coccinellidae</taxon>
        <taxon>Epilachninae</taxon>
        <taxon>Epilachnini</taxon>
        <taxon>Henosepilachna</taxon>
    </lineage>
</organism>
<evidence type="ECO:0000256" key="2">
    <source>
        <dbReference type="SAM" id="MobiDB-lite"/>
    </source>
</evidence>
<dbReference type="Proteomes" id="UP001431783">
    <property type="component" value="Unassembled WGS sequence"/>
</dbReference>
<dbReference type="GO" id="GO:0005634">
    <property type="term" value="C:nucleus"/>
    <property type="evidence" value="ECO:0007669"/>
    <property type="project" value="UniProtKB-UniRule"/>
</dbReference>
<dbReference type="AlphaFoldDB" id="A0AAW1V6H3"/>
<keyword evidence="5" id="KW-1185">Reference proteome</keyword>
<feature type="domain" description="HMG box" evidence="3">
    <location>
        <begin position="24"/>
        <end position="83"/>
    </location>
</feature>
<dbReference type="GO" id="GO:0003677">
    <property type="term" value="F:DNA binding"/>
    <property type="evidence" value="ECO:0007669"/>
    <property type="project" value="UniProtKB-UniRule"/>
</dbReference>
<evidence type="ECO:0000313" key="5">
    <source>
        <dbReference type="Proteomes" id="UP001431783"/>
    </source>
</evidence>
<feature type="compositionally biased region" description="Basic residues" evidence="2">
    <location>
        <begin position="70"/>
        <end position="94"/>
    </location>
</feature>
<dbReference type="Gene3D" id="1.10.30.10">
    <property type="entry name" value="High mobility group box domain"/>
    <property type="match status" value="1"/>
</dbReference>
<feature type="region of interest" description="Disordered" evidence="2">
    <location>
        <begin position="1"/>
        <end position="20"/>
    </location>
</feature>
<dbReference type="PROSITE" id="PS50118">
    <property type="entry name" value="HMG_BOX_2"/>
    <property type="match status" value="1"/>
</dbReference>
<proteinExistence type="predicted"/>
<dbReference type="EMBL" id="JARQZJ010000121">
    <property type="protein sequence ID" value="KAK9887791.1"/>
    <property type="molecule type" value="Genomic_DNA"/>
</dbReference>
<dbReference type="GO" id="GO:0035092">
    <property type="term" value="P:sperm DNA condensation"/>
    <property type="evidence" value="ECO:0007669"/>
    <property type="project" value="InterPro"/>
</dbReference>
<keyword evidence="1" id="KW-0539">Nucleus</keyword>
<dbReference type="SUPFAM" id="SSF47095">
    <property type="entry name" value="HMG-box"/>
    <property type="match status" value="1"/>
</dbReference>
<accession>A0AAW1V6H3</accession>
<evidence type="ECO:0000256" key="1">
    <source>
        <dbReference type="PROSITE-ProRule" id="PRU00267"/>
    </source>
</evidence>